<proteinExistence type="predicted"/>
<reference evidence="1 2" key="1">
    <citation type="journal article" date="2021" name="BMC Genomics">
        <title>Datura genome reveals duplications of psychoactive alkaloid biosynthetic genes and high mutation rate following tissue culture.</title>
        <authorList>
            <person name="Rajewski A."/>
            <person name="Carter-House D."/>
            <person name="Stajich J."/>
            <person name="Litt A."/>
        </authorList>
    </citation>
    <scope>NUCLEOTIDE SEQUENCE [LARGE SCALE GENOMIC DNA]</scope>
    <source>
        <strain evidence="1">AR-01</strain>
    </source>
</reference>
<evidence type="ECO:0000313" key="2">
    <source>
        <dbReference type="Proteomes" id="UP000823775"/>
    </source>
</evidence>
<protein>
    <submittedName>
        <fullName evidence="1">Uncharacterized protein</fullName>
    </submittedName>
</protein>
<organism evidence="1 2">
    <name type="scientific">Datura stramonium</name>
    <name type="common">Jimsonweed</name>
    <name type="synonym">Common thornapple</name>
    <dbReference type="NCBI Taxonomy" id="4076"/>
    <lineage>
        <taxon>Eukaryota</taxon>
        <taxon>Viridiplantae</taxon>
        <taxon>Streptophyta</taxon>
        <taxon>Embryophyta</taxon>
        <taxon>Tracheophyta</taxon>
        <taxon>Spermatophyta</taxon>
        <taxon>Magnoliopsida</taxon>
        <taxon>eudicotyledons</taxon>
        <taxon>Gunneridae</taxon>
        <taxon>Pentapetalae</taxon>
        <taxon>asterids</taxon>
        <taxon>lamiids</taxon>
        <taxon>Solanales</taxon>
        <taxon>Solanaceae</taxon>
        <taxon>Solanoideae</taxon>
        <taxon>Datureae</taxon>
        <taxon>Datura</taxon>
    </lineage>
</organism>
<dbReference type="EMBL" id="JACEIK010000263">
    <property type="protein sequence ID" value="MCD7453696.1"/>
    <property type="molecule type" value="Genomic_DNA"/>
</dbReference>
<gene>
    <name evidence="1" type="ORF">HAX54_021887</name>
</gene>
<sequence length="118" mass="12945">MQTPRFNLEVEALFEDDSDITSQVASNICPGETFTDTSKNRVIDFTQLSSEPVSLDLSLSRDSIAGFQVNISTSESSNELATTHKNTSVKDRVFNEFLAAISARGSSTVHRRVDTQNA</sequence>
<name>A0ABS8S3S9_DATST</name>
<accession>A0ABS8S3S9</accession>
<evidence type="ECO:0000313" key="1">
    <source>
        <dbReference type="EMBL" id="MCD7453696.1"/>
    </source>
</evidence>
<keyword evidence="2" id="KW-1185">Reference proteome</keyword>
<dbReference type="Proteomes" id="UP000823775">
    <property type="component" value="Unassembled WGS sequence"/>
</dbReference>
<comment type="caution">
    <text evidence="1">The sequence shown here is derived from an EMBL/GenBank/DDBJ whole genome shotgun (WGS) entry which is preliminary data.</text>
</comment>